<dbReference type="Pfam" id="PF16525">
    <property type="entry name" value="MHB"/>
    <property type="match status" value="1"/>
</dbReference>
<dbReference type="GO" id="GO:0020037">
    <property type="term" value="F:heme binding"/>
    <property type="evidence" value="ECO:0007669"/>
    <property type="project" value="InterPro"/>
</dbReference>
<evidence type="ECO:0000313" key="3">
    <source>
        <dbReference type="EMBL" id="EJZ07044.1"/>
    </source>
</evidence>
<protein>
    <recommendedName>
        <fullName evidence="2">Haemophore haem-binding domain-containing protein</fullName>
    </recommendedName>
</protein>
<keyword evidence="1" id="KW-0732">Signal</keyword>
<evidence type="ECO:0000313" key="4">
    <source>
        <dbReference type="Proteomes" id="UP000006072"/>
    </source>
</evidence>
<proteinExistence type="predicted"/>
<accession>K0V7P7</accession>
<sequence>MLGAGAVSGGMMFGLLPSASAQPAPPPPNCTAADFAGVASGVSAATSNYLFAHPAVNDYMTSLHGKPVDQLRAELADYLAKNPQVSDELRTVRQPLADIKHRCGFSPEDPDGPNFP</sequence>
<feature type="signal peptide" evidence="1">
    <location>
        <begin position="1"/>
        <end position="21"/>
    </location>
</feature>
<organism evidence="3 4">
    <name type="scientific">Mycolicibacterium vaccae ATCC 25954</name>
    <dbReference type="NCBI Taxonomy" id="1194972"/>
    <lineage>
        <taxon>Bacteria</taxon>
        <taxon>Bacillati</taxon>
        <taxon>Actinomycetota</taxon>
        <taxon>Actinomycetes</taxon>
        <taxon>Mycobacteriales</taxon>
        <taxon>Mycobacteriaceae</taxon>
        <taxon>Mycolicibacterium</taxon>
    </lineage>
</organism>
<reference evidence="3 4" key="1">
    <citation type="journal article" date="2012" name="J. Bacteriol.">
        <title>Complete Genome Sequence of Mycobacterium vaccae Type Strain ATCC 25954.</title>
        <authorList>
            <person name="Ho Y.S."/>
            <person name="Adroub S.A."/>
            <person name="Abadi M."/>
            <person name="Al Alwan B."/>
            <person name="Alkhateeb R."/>
            <person name="Gao G."/>
            <person name="Ragab A."/>
            <person name="Ali S."/>
            <person name="van Soolingen D."/>
            <person name="Bitter W."/>
            <person name="Pain A."/>
            <person name="Abdallah A.M."/>
        </authorList>
    </citation>
    <scope>NUCLEOTIDE SEQUENCE [LARGE SCALE GENOMIC DNA]</scope>
    <source>
        <strain evidence="3 4">ATCC 25954</strain>
    </source>
</reference>
<dbReference type="InterPro" id="IPR032407">
    <property type="entry name" value="MHB"/>
</dbReference>
<dbReference type="AlphaFoldDB" id="K0V7P7"/>
<gene>
    <name evidence="3" type="ORF">MVAC_19983</name>
</gene>
<dbReference type="EMBL" id="ALQA01000048">
    <property type="protein sequence ID" value="EJZ07044.1"/>
    <property type="molecule type" value="Genomic_DNA"/>
</dbReference>
<name>K0V7P7_MYCVA</name>
<dbReference type="Proteomes" id="UP000006072">
    <property type="component" value="Unassembled WGS sequence"/>
</dbReference>
<dbReference type="PATRIC" id="fig|1194972.3.peg.3980"/>
<evidence type="ECO:0000259" key="2">
    <source>
        <dbReference type="Pfam" id="PF16525"/>
    </source>
</evidence>
<evidence type="ECO:0000256" key="1">
    <source>
        <dbReference type="SAM" id="SignalP"/>
    </source>
</evidence>
<keyword evidence="4" id="KW-1185">Reference proteome</keyword>
<comment type="caution">
    <text evidence="3">The sequence shown here is derived from an EMBL/GenBank/DDBJ whole genome shotgun (WGS) entry which is preliminary data.</text>
</comment>
<dbReference type="NCBIfam" id="TIGR04529">
    <property type="entry name" value="MTB_hemophore"/>
    <property type="match status" value="1"/>
</dbReference>
<dbReference type="Gene3D" id="1.20.20.20">
    <property type="entry name" value="Haemophore, haem-binding domain"/>
    <property type="match status" value="1"/>
</dbReference>
<feature type="chain" id="PRO_5003842039" description="Haemophore haem-binding domain-containing protein" evidence="1">
    <location>
        <begin position="22"/>
        <end position="116"/>
    </location>
</feature>
<dbReference type="HOGENOM" id="CLU_127621_2_0_11"/>
<dbReference type="InterPro" id="IPR038378">
    <property type="entry name" value="MHB_sf"/>
</dbReference>
<dbReference type="eggNOG" id="ENOG5031EJJ">
    <property type="taxonomic scope" value="Bacteria"/>
</dbReference>
<feature type="domain" description="Haemophore haem-binding" evidence="2">
    <location>
        <begin position="28"/>
        <end position="104"/>
    </location>
</feature>